<dbReference type="EMBL" id="JAHQCW010000006">
    <property type="protein sequence ID" value="MBU9736038.1"/>
    <property type="molecule type" value="Genomic_DNA"/>
</dbReference>
<dbReference type="RefSeq" id="WP_238721003.1">
    <property type="nucleotide sequence ID" value="NZ_JAHQCW010000006.1"/>
</dbReference>
<dbReference type="Pfam" id="PF13673">
    <property type="entry name" value="Acetyltransf_10"/>
    <property type="match status" value="1"/>
</dbReference>
<dbReference type="PROSITE" id="PS51186">
    <property type="entry name" value="GNAT"/>
    <property type="match status" value="1"/>
</dbReference>
<evidence type="ECO:0000313" key="4">
    <source>
        <dbReference type="EMBL" id="MBU9736038.1"/>
    </source>
</evidence>
<reference evidence="4" key="1">
    <citation type="submission" date="2021-06" db="EMBL/GenBank/DDBJ databases">
        <title>Description of novel taxa of the family Lachnospiraceae.</title>
        <authorList>
            <person name="Chaplin A.V."/>
            <person name="Sokolova S.R."/>
            <person name="Pikina A.P."/>
            <person name="Korzhanova M."/>
            <person name="Belova V."/>
            <person name="Korostin D."/>
            <person name="Efimov B.A."/>
        </authorList>
    </citation>
    <scope>NUCLEOTIDE SEQUENCE</scope>
    <source>
        <strain evidence="4">ASD5720</strain>
    </source>
</reference>
<evidence type="ECO:0000256" key="2">
    <source>
        <dbReference type="ARBA" id="ARBA00023315"/>
    </source>
</evidence>
<dbReference type="InterPro" id="IPR000182">
    <property type="entry name" value="GNAT_dom"/>
</dbReference>
<keyword evidence="2 4" id="KW-0012">Acyltransferase</keyword>
<proteinExistence type="predicted"/>
<dbReference type="EC" id="2.3.1.-" evidence="4"/>
<comment type="caution">
    <text evidence="4">The sequence shown here is derived from an EMBL/GenBank/DDBJ whole genome shotgun (WGS) entry which is preliminary data.</text>
</comment>
<organism evidence="4 5">
    <name type="scientific">Diplocloster agilis</name>
    <dbReference type="NCBI Taxonomy" id="2850323"/>
    <lineage>
        <taxon>Bacteria</taxon>
        <taxon>Bacillati</taxon>
        <taxon>Bacillota</taxon>
        <taxon>Clostridia</taxon>
        <taxon>Lachnospirales</taxon>
        <taxon>Lachnospiraceae</taxon>
        <taxon>Diplocloster</taxon>
    </lineage>
</organism>
<keyword evidence="5" id="KW-1185">Reference proteome</keyword>
<dbReference type="Proteomes" id="UP000712157">
    <property type="component" value="Unassembled WGS sequence"/>
</dbReference>
<gene>
    <name evidence="4" type="ORF">KTH89_05770</name>
</gene>
<evidence type="ECO:0000313" key="5">
    <source>
        <dbReference type="Proteomes" id="UP000712157"/>
    </source>
</evidence>
<dbReference type="GO" id="GO:0016747">
    <property type="term" value="F:acyltransferase activity, transferring groups other than amino-acyl groups"/>
    <property type="evidence" value="ECO:0007669"/>
    <property type="project" value="InterPro"/>
</dbReference>
<dbReference type="SUPFAM" id="SSF55729">
    <property type="entry name" value="Acyl-CoA N-acyltransferases (Nat)"/>
    <property type="match status" value="1"/>
</dbReference>
<dbReference type="PANTHER" id="PTHR43800:SF1">
    <property type="entry name" value="PEPTIDYL-LYSINE N-ACETYLTRANSFERASE YJAB"/>
    <property type="match status" value="1"/>
</dbReference>
<dbReference type="AlphaFoldDB" id="A0A949NG61"/>
<protein>
    <submittedName>
        <fullName evidence="4">GNAT family N-acetyltransferase</fullName>
        <ecNumber evidence="4">2.3.1.-</ecNumber>
    </submittedName>
</protein>
<accession>A0A949NG61</accession>
<keyword evidence="1 4" id="KW-0808">Transferase</keyword>
<dbReference type="CDD" id="cd04301">
    <property type="entry name" value="NAT_SF"/>
    <property type="match status" value="1"/>
</dbReference>
<evidence type="ECO:0000256" key="1">
    <source>
        <dbReference type="ARBA" id="ARBA00022679"/>
    </source>
</evidence>
<dbReference type="Gene3D" id="3.40.630.30">
    <property type="match status" value="1"/>
</dbReference>
<sequence length="150" mass="17301">MTIMEIKERNPLLIEQLLEVWQSSVKATHLFLTDDEIEEIKGYVPQALKGIAHLIVAENESRLPAAFMGIEGHRLEMLFLLPDERGKGLGKKLIRYGIDNYGINEVAVNEQNPLARGFYEHIGFRVYKRTEQDEQGNPYPLLYMRLNSRS</sequence>
<dbReference type="InterPro" id="IPR016181">
    <property type="entry name" value="Acyl_CoA_acyltransferase"/>
</dbReference>
<feature type="domain" description="N-acetyltransferase" evidence="3">
    <location>
        <begin position="4"/>
        <end position="149"/>
    </location>
</feature>
<dbReference type="PANTHER" id="PTHR43800">
    <property type="entry name" value="PEPTIDYL-LYSINE N-ACETYLTRANSFERASE YJAB"/>
    <property type="match status" value="1"/>
</dbReference>
<name>A0A949NG61_9FIRM</name>
<evidence type="ECO:0000259" key="3">
    <source>
        <dbReference type="PROSITE" id="PS51186"/>
    </source>
</evidence>